<keyword evidence="2" id="KW-1185">Reference proteome</keyword>
<dbReference type="RefSeq" id="WP_085481268.1">
    <property type="nucleotide sequence ID" value="NZ_FXAT01000002.1"/>
</dbReference>
<dbReference type="InterPro" id="IPR011008">
    <property type="entry name" value="Dimeric_a/b-barrel"/>
</dbReference>
<dbReference type="SUPFAM" id="SSF54909">
    <property type="entry name" value="Dimeric alpha+beta barrel"/>
    <property type="match status" value="1"/>
</dbReference>
<proteinExistence type="predicted"/>
<protein>
    <recommendedName>
        <fullName evidence="3">EthD domain-containing protein</fullName>
    </recommendedName>
</protein>
<dbReference type="AlphaFoldDB" id="A0A1X7J1A5"/>
<gene>
    <name evidence="1" type="ORF">SAMN06265784_10286</name>
</gene>
<accession>A0A1X7J1A5</accession>
<dbReference type="EMBL" id="FXAT01000002">
    <property type="protein sequence ID" value="SMG21276.1"/>
    <property type="molecule type" value="Genomic_DNA"/>
</dbReference>
<reference evidence="2" key="1">
    <citation type="submission" date="2017-04" db="EMBL/GenBank/DDBJ databases">
        <authorList>
            <person name="Varghese N."/>
            <person name="Submissions S."/>
        </authorList>
    </citation>
    <scope>NUCLEOTIDE SEQUENCE [LARGE SCALE GENOMIC DNA]</scope>
    <source>
        <strain evidence="2">LMG 29540</strain>
    </source>
</reference>
<dbReference type="STRING" id="1515439.SAMN06265784_10286"/>
<dbReference type="Proteomes" id="UP000193228">
    <property type="component" value="Unassembled WGS sequence"/>
</dbReference>
<dbReference type="OrthoDB" id="8687889at2"/>
<evidence type="ECO:0008006" key="3">
    <source>
        <dbReference type="Google" id="ProtNLM"/>
    </source>
</evidence>
<dbReference type="Gene3D" id="3.30.70.100">
    <property type="match status" value="1"/>
</dbReference>
<name>A0A1X7J1A5_9BURK</name>
<evidence type="ECO:0000313" key="1">
    <source>
        <dbReference type="EMBL" id="SMG21276.1"/>
    </source>
</evidence>
<organism evidence="1 2">
    <name type="scientific">Paraburkholderia susongensis</name>
    <dbReference type="NCBI Taxonomy" id="1515439"/>
    <lineage>
        <taxon>Bacteria</taxon>
        <taxon>Pseudomonadati</taxon>
        <taxon>Pseudomonadota</taxon>
        <taxon>Betaproteobacteria</taxon>
        <taxon>Burkholderiales</taxon>
        <taxon>Burkholderiaceae</taxon>
        <taxon>Paraburkholderia</taxon>
    </lineage>
</organism>
<sequence>MQVCLFLMGASGKEPPLDSRALMHAAGDIEGLCQLVVHEPIADPVSPDTAQDSTTPSCMLQWYFDDLAALEIALEPEGAVHRALRGAALAKLDPHAFSQQIMAVRKLAPPQAMPMNDRAQRCTYMVAYEGPAHDFGAWLSHYLKHHPPLMLQLPALRELEIYTRMDSCSGLPFAHVDAMQRNKVVFDDAQSLARALASPVRDAMRRDFQALPPYSGATPHYPMRSIYGKFAGP</sequence>
<evidence type="ECO:0000313" key="2">
    <source>
        <dbReference type="Proteomes" id="UP000193228"/>
    </source>
</evidence>